<dbReference type="Proteomes" id="UP001156627">
    <property type="component" value="Unassembled WGS sequence"/>
</dbReference>
<organism evidence="1 2">
    <name type="scientific">Dyella flagellata</name>
    <dbReference type="NCBI Taxonomy" id="1867833"/>
    <lineage>
        <taxon>Bacteria</taxon>
        <taxon>Pseudomonadati</taxon>
        <taxon>Pseudomonadota</taxon>
        <taxon>Gammaproteobacteria</taxon>
        <taxon>Lysobacterales</taxon>
        <taxon>Rhodanobacteraceae</taxon>
        <taxon>Dyella</taxon>
    </lineage>
</organism>
<sequence>MDIDLDVGLHPTVHKAVSALQAGDKLTWLTCFTASAKLFDNGKRSSFHQFARDNVGVMYFTTIEHIDSDGRGIRGWLRLDGHEEVVAYFKFRIDTTEMCSRLDVARLEGGQHLALQEAR</sequence>
<name>A0ABQ5XCS5_9GAMM</name>
<gene>
    <name evidence="1" type="ORF">GCM10007898_19040</name>
</gene>
<reference evidence="2" key="1">
    <citation type="journal article" date="2019" name="Int. J. Syst. Evol. Microbiol.">
        <title>The Global Catalogue of Microorganisms (GCM) 10K type strain sequencing project: providing services to taxonomists for standard genome sequencing and annotation.</title>
        <authorList>
            <consortium name="The Broad Institute Genomics Platform"/>
            <consortium name="The Broad Institute Genome Sequencing Center for Infectious Disease"/>
            <person name="Wu L."/>
            <person name="Ma J."/>
        </authorList>
    </citation>
    <scope>NUCLEOTIDE SEQUENCE [LARGE SCALE GENOMIC DNA]</scope>
    <source>
        <strain evidence="2">NBRC 111981</strain>
    </source>
</reference>
<dbReference type="RefSeq" id="WP_284331781.1">
    <property type="nucleotide sequence ID" value="NZ_BSOA01000015.1"/>
</dbReference>
<dbReference type="EMBL" id="BSOA01000015">
    <property type="protein sequence ID" value="GLQ88335.1"/>
    <property type="molecule type" value="Genomic_DNA"/>
</dbReference>
<proteinExistence type="predicted"/>
<comment type="caution">
    <text evidence="1">The sequence shown here is derived from an EMBL/GenBank/DDBJ whole genome shotgun (WGS) entry which is preliminary data.</text>
</comment>
<protein>
    <submittedName>
        <fullName evidence="1">Uncharacterized protein</fullName>
    </submittedName>
</protein>
<keyword evidence="2" id="KW-1185">Reference proteome</keyword>
<accession>A0ABQ5XCS5</accession>
<evidence type="ECO:0000313" key="1">
    <source>
        <dbReference type="EMBL" id="GLQ88335.1"/>
    </source>
</evidence>
<evidence type="ECO:0000313" key="2">
    <source>
        <dbReference type="Proteomes" id="UP001156627"/>
    </source>
</evidence>